<accession>A0ABU5JB44</accession>
<sequence length="145" mass="15599">MSELRYADPAEFDLPYLDADPISEAGLILLGLDAERILAMLGFATLTADPGAAVLVVDSALHNGEFRISFSAAVAAGGAEWRRHRPAFAAADGNRFRSGSPREAWAAMYDVARAAVAENTSSTTVACLAACWFRREEIDQVTHVR</sequence>
<evidence type="ECO:0000313" key="1">
    <source>
        <dbReference type="EMBL" id="MDZ5489756.1"/>
    </source>
</evidence>
<gene>
    <name evidence="1" type="ORF">U2F25_09815</name>
</gene>
<protein>
    <submittedName>
        <fullName evidence="1">DUF6187 family protein</fullName>
    </submittedName>
</protein>
<evidence type="ECO:0000313" key="2">
    <source>
        <dbReference type="Proteomes" id="UP001290101"/>
    </source>
</evidence>
<reference evidence="1 2" key="1">
    <citation type="submission" date="2023-12" db="EMBL/GenBank/DDBJ databases">
        <title>Micromonospora sp. nov., isolated from Atacama Desert.</title>
        <authorList>
            <person name="Carro L."/>
            <person name="Golinska P."/>
            <person name="Klenk H.-P."/>
            <person name="Goodfellow M."/>
        </authorList>
    </citation>
    <scope>NUCLEOTIDE SEQUENCE [LARGE SCALE GENOMIC DNA]</scope>
    <source>
        <strain evidence="1 2">4G53</strain>
    </source>
</reference>
<dbReference type="EMBL" id="JAXOTQ010000010">
    <property type="protein sequence ID" value="MDZ5489756.1"/>
    <property type="molecule type" value="Genomic_DNA"/>
</dbReference>
<keyword evidence="2" id="KW-1185">Reference proteome</keyword>
<proteinExistence type="predicted"/>
<dbReference type="Pfam" id="PF19685">
    <property type="entry name" value="DUF6187"/>
    <property type="match status" value="1"/>
</dbReference>
<name>A0ABU5JB44_9ACTN</name>
<dbReference type="InterPro" id="IPR046178">
    <property type="entry name" value="DUF6187"/>
</dbReference>
<organism evidence="1 2">
    <name type="scientific">Micromonospora sicca</name>
    <dbReference type="NCBI Taxonomy" id="2202420"/>
    <lineage>
        <taxon>Bacteria</taxon>
        <taxon>Bacillati</taxon>
        <taxon>Actinomycetota</taxon>
        <taxon>Actinomycetes</taxon>
        <taxon>Micromonosporales</taxon>
        <taxon>Micromonosporaceae</taxon>
        <taxon>Micromonospora</taxon>
    </lineage>
</organism>
<dbReference type="Proteomes" id="UP001290101">
    <property type="component" value="Unassembled WGS sequence"/>
</dbReference>
<comment type="caution">
    <text evidence="1">The sequence shown here is derived from an EMBL/GenBank/DDBJ whole genome shotgun (WGS) entry which is preliminary data.</text>
</comment>
<dbReference type="RefSeq" id="WP_322440047.1">
    <property type="nucleotide sequence ID" value="NZ_JAXOTQ010000010.1"/>
</dbReference>